<gene>
    <name evidence="1" type="ORF">GW579_14560</name>
</gene>
<organism evidence="1 2">
    <name type="scientific">Rahnella contaminans</name>
    <dbReference type="NCBI Taxonomy" id="2703882"/>
    <lineage>
        <taxon>Bacteria</taxon>
        <taxon>Pseudomonadati</taxon>
        <taxon>Pseudomonadota</taxon>
        <taxon>Gammaproteobacteria</taxon>
        <taxon>Enterobacterales</taxon>
        <taxon>Yersiniaceae</taxon>
        <taxon>Rahnella</taxon>
    </lineage>
</organism>
<dbReference type="AlphaFoldDB" id="A0A6M2B584"/>
<name>A0A6M2B584_9GAMM</name>
<dbReference type="Pfam" id="PF11115">
    <property type="entry name" value="DUF2623"/>
    <property type="match status" value="1"/>
</dbReference>
<evidence type="ECO:0000313" key="2">
    <source>
        <dbReference type="Proteomes" id="UP000476696"/>
    </source>
</evidence>
<dbReference type="InterPro" id="IPR022574">
    <property type="entry name" value="DUF2623"/>
</dbReference>
<dbReference type="RefSeq" id="WP_152325635.1">
    <property type="nucleotide sequence ID" value="NZ_JAADJS010000002.1"/>
</dbReference>
<reference evidence="1 2" key="1">
    <citation type="submission" date="2020-01" db="EMBL/GenBank/DDBJ databases">
        <authorList>
            <person name="Lee S.D."/>
        </authorList>
    </citation>
    <scope>NUCLEOTIDE SEQUENCE [LARGE SCALE GENOMIC DNA]</scope>
    <source>
        <strain evidence="1 2">Lac-M11</strain>
    </source>
</reference>
<keyword evidence="2" id="KW-1185">Reference proteome</keyword>
<reference evidence="1 2" key="2">
    <citation type="submission" date="2020-03" db="EMBL/GenBank/DDBJ databases">
        <title>Rahnella aceri sp. nov., isoated from traditional Jeju Makgeolli.</title>
        <authorList>
            <person name="Kim I.S."/>
            <person name="Jeon D."/>
        </authorList>
    </citation>
    <scope>NUCLEOTIDE SEQUENCE [LARGE SCALE GENOMIC DNA]</scope>
    <source>
        <strain evidence="1 2">Lac-M11</strain>
    </source>
</reference>
<comment type="caution">
    <text evidence="1">The sequence shown here is derived from an EMBL/GenBank/DDBJ whole genome shotgun (WGS) entry which is preliminary data.</text>
</comment>
<accession>A0A6M2B584</accession>
<dbReference type="EMBL" id="JAADJS010000002">
    <property type="protein sequence ID" value="NGX88298.1"/>
    <property type="molecule type" value="Genomic_DNA"/>
</dbReference>
<sequence length="108" mass="11815">MQNHFGKGLKAGLTAESAWPAAQVSGYCKEYLRGFVLGFAHTRAQITGDDNNAAFEAGVLSRKYSLDKDLVAEFFSASAKHPSRAFFLVGYEGKLQDKDDNQPQNPLS</sequence>
<proteinExistence type="predicted"/>
<protein>
    <submittedName>
        <fullName evidence="1">DUF2623 family protein</fullName>
    </submittedName>
</protein>
<evidence type="ECO:0000313" key="1">
    <source>
        <dbReference type="EMBL" id="NGX88298.1"/>
    </source>
</evidence>
<dbReference type="Proteomes" id="UP000476696">
    <property type="component" value="Unassembled WGS sequence"/>
</dbReference>